<dbReference type="SUPFAM" id="SSF46894">
    <property type="entry name" value="C-terminal effector domain of the bipartite response regulators"/>
    <property type="match status" value="1"/>
</dbReference>
<keyword evidence="11" id="KW-1185">Reference proteome</keyword>
<feature type="region of interest" description="Disordered" evidence="8">
    <location>
        <begin position="253"/>
        <end position="279"/>
    </location>
</feature>
<evidence type="ECO:0000259" key="9">
    <source>
        <dbReference type="PROSITE" id="PS51755"/>
    </source>
</evidence>
<feature type="compositionally biased region" description="Pro residues" evidence="8">
    <location>
        <begin position="265"/>
        <end position="276"/>
    </location>
</feature>
<dbReference type="GO" id="GO:0000160">
    <property type="term" value="P:phosphorelay signal transduction system"/>
    <property type="evidence" value="ECO:0007669"/>
    <property type="project" value="UniProtKB-KW"/>
</dbReference>
<dbReference type="PANTHER" id="PTHR35807:SF1">
    <property type="entry name" value="TRANSCRIPTIONAL REGULATOR REDD"/>
    <property type="match status" value="1"/>
</dbReference>
<evidence type="ECO:0000256" key="2">
    <source>
        <dbReference type="ARBA" id="ARBA00023012"/>
    </source>
</evidence>
<dbReference type="EMBL" id="VJZE01000010">
    <property type="protein sequence ID" value="MPY38996.1"/>
    <property type="molecule type" value="Genomic_DNA"/>
</dbReference>
<dbReference type="Gene3D" id="3.40.50.300">
    <property type="entry name" value="P-loop containing nucleotide triphosphate hydrolases"/>
    <property type="match status" value="1"/>
</dbReference>
<dbReference type="GO" id="GO:0006355">
    <property type="term" value="P:regulation of DNA-templated transcription"/>
    <property type="evidence" value="ECO:0007669"/>
    <property type="project" value="InterPro"/>
</dbReference>
<evidence type="ECO:0000256" key="4">
    <source>
        <dbReference type="ARBA" id="ARBA00023125"/>
    </source>
</evidence>
<evidence type="ECO:0000256" key="5">
    <source>
        <dbReference type="ARBA" id="ARBA00023163"/>
    </source>
</evidence>
<evidence type="ECO:0000256" key="6">
    <source>
        <dbReference type="PROSITE-ProRule" id="PRU00339"/>
    </source>
</evidence>
<dbReference type="InterPro" id="IPR011990">
    <property type="entry name" value="TPR-like_helical_dom_sf"/>
</dbReference>
<dbReference type="InterPro" id="IPR036388">
    <property type="entry name" value="WH-like_DNA-bd_sf"/>
</dbReference>
<sequence length="945" mass="102470">MAVLFGLLGTVEVWRGQEPVDVGHARQRLVLAALLMDAGRVVPTDTLVDRLWGESAPQRARETLYGYVSRLRQALAGAGAAADLARARGGYRLEVAPNAVDVLRFRECVHLARSAERVEDAVRLQEEALALWRGEAFAGTDTAWFNGQRDMLEAERLAVRLDLVDRRLSLGQYDQAAAECTVLAEHQPFDERVAGQLMLALYRCGRPAGALDHYERLRHRLADELGTDPGPAIRDLHRRILDADPALGGIPDRVVAAHGEGGPSRPTPQQLPPRPAAPVGRGRELAALDRLLSGSAEEDGGLTIGVVTGVGGIGKTLLALYWAHRHADEFPEGQLFVNLRGFDATAAPLTASAALHGFLDALGVPPEEVPADLDARTGLYRSLIAGRRMLVLLDNARDADQVRPLLPGSSSCLALVTSRSDLVSLLASHRSHPVGLEVLPDGAAREVLTRTLGPDRPTAEPDAVEALVRRCAGLPLALGIVAARAAARPGLPLYALAAELEDAADRLDALSTGDLTTDVRAVFETSLRALDDRTAQIFTLLGLAPMPDMSLLAAAGLGGVGPSRTRGLLRRLEEVHLLHQHAPGRYRMHDLVRLYAVECAQRQPAGTRSAALRRLVDSYLHTAHAADRLLHPHRDPVALDPPAAGAMALPPAVDEAMSWFDKEGPCLLAVQARALENGLHRQAWQLAWTLDAFQRQRGYVRDGIAVWTTALTAAETMQDPKARATAHWLLGRTRTERGEHILAVEHLRQALALFEQIGDPAGQAHAHRTLARIRMHQDSPRQALRHAEAALRLYRTLDNPVWQANAVNAVGWYNALLGKMELAHDHCTAALALFRAADYLIGEASALDSLAYIARQAGRYGEAQEHYRQALRLCRETDNSAQVADTLVKLGAVYRELGQDADARRSWQEAAALYRAQHHTTKARQTEQLLSGPSPALKSAPAPSG</sequence>
<dbReference type="SMART" id="SM00028">
    <property type="entry name" value="TPR"/>
    <property type="match status" value="5"/>
</dbReference>
<dbReference type="SMART" id="SM00862">
    <property type="entry name" value="Trans_reg_C"/>
    <property type="match status" value="1"/>
</dbReference>
<dbReference type="Pfam" id="PF13424">
    <property type="entry name" value="TPR_12"/>
    <property type="match status" value="1"/>
</dbReference>
<dbReference type="AlphaFoldDB" id="A0A5N8VWC0"/>
<accession>A0A5N8VWC0</accession>
<evidence type="ECO:0000256" key="3">
    <source>
        <dbReference type="ARBA" id="ARBA00023015"/>
    </source>
</evidence>
<keyword evidence="5" id="KW-0804">Transcription</keyword>
<dbReference type="Gene3D" id="1.25.40.10">
    <property type="entry name" value="Tetratricopeptide repeat domain"/>
    <property type="match status" value="2"/>
</dbReference>
<protein>
    <submittedName>
        <fullName evidence="10">Tetratricopeptide repeat protein</fullName>
    </submittedName>
</protein>
<dbReference type="InterPro" id="IPR001867">
    <property type="entry name" value="OmpR/PhoB-type_DNA-bd"/>
</dbReference>
<dbReference type="SMART" id="SM01043">
    <property type="entry name" value="BTAD"/>
    <property type="match status" value="1"/>
</dbReference>
<feature type="domain" description="OmpR/PhoB-type" evidence="9">
    <location>
        <begin position="1"/>
        <end position="95"/>
    </location>
</feature>
<dbReference type="Proteomes" id="UP000326979">
    <property type="component" value="Unassembled WGS sequence"/>
</dbReference>
<dbReference type="GO" id="GO:0043531">
    <property type="term" value="F:ADP binding"/>
    <property type="evidence" value="ECO:0007669"/>
    <property type="project" value="InterPro"/>
</dbReference>
<dbReference type="InterPro" id="IPR051677">
    <property type="entry name" value="AfsR-DnrI-RedD_regulator"/>
</dbReference>
<keyword evidence="4 7" id="KW-0238">DNA-binding</keyword>
<dbReference type="GO" id="GO:0003677">
    <property type="term" value="F:DNA binding"/>
    <property type="evidence" value="ECO:0007669"/>
    <property type="project" value="UniProtKB-UniRule"/>
</dbReference>
<dbReference type="PROSITE" id="PS51755">
    <property type="entry name" value="OMPR_PHOB"/>
    <property type="match status" value="1"/>
</dbReference>
<dbReference type="Gene3D" id="1.10.10.10">
    <property type="entry name" value="Winged helix-like DNA-binding domain superfamily/Winged helix DNA-binding domain"/>
    <property type="match status" value="1"/>
</dbReference>
<keyword evidence="3" id="KW-0805">Transcription regulation</keyword>
<name>A0A5N8VWC0_9ACTN</name>
<dbReference type="RefSeq" id="WP_152780115.1">
    <property type="nucleotide sequence ID" value="NZ_BAABEQ010000036.1"/>
</dbReference>
<keyword evidence="6" id="KW-0802">TPR repeat</keyword>
<dbReference type="InterPro" id="IPR027417">
    <property type="entry name" value="P-loop_NTPase"/>
</dbReference>
<evidence type="ECO:0000256" key="1">
    <source>
        <dbReference type="ARBA" id="ARBA00005820"/>
    </source>
</evidence>
<gene>
    <name evidence="10" type="ORF">FNH04_03310</name>
</gene>
<keyword evidence="2" id="KW-0902">Two-component regulatory system</keyword>
<organism evidence="10 11">
    <name type="scientific">Streptomyces phyllanthi</name>
    <dbReference type="NCBI Taxonomy" id="1803180"/>
    <lineage>
        <taxon>Bacteria</taxon>
        <taxon>Bacillati</taxon>
        <taxon>Actinomycetota</taxon>
        <taxon>Actinomycetes</taxon>
        <taxon>Kitasatosporales</taxon>
        <taxon>Streptomycetaceae</taxon>
        <taxon>Streptomyces</taxon>
    </lineage>
</organism>
<dbReference type="PRINTS" id="PR00364">
    <property type="entry name" value="DISEASERSIST"/>
</dbReference>
<feature type="compositionally biased region" description="Low complexity" evidence="8">
    <location>
        <begin position="929"/>
        <end position="945"/>
    </location>
</feature>
<dbReference type="InterPro" id="IPR016032">
    <property type="entry name" value="Sig_transdc_resp-reg_C-effctor"/>
</dbReference>
<dbReference type="SUPFAM" id="SSF52540">
    <property type="entry name" value="P-loop containing nucleoside triphosphate hydrolases"/>
    <property type="match status" value="1"/>
</dbReference>
<dbReference type="Pfam" id="PF00486">
    <property type="entry name" value="Trans_reg_C"/>
    <property type="match status" value="1"/>
</dbReference>
<feature type="repeat" description="TPR" evidence="6">
    <location>
        <begin position="844"/>
        <end position="877"/>
    </location>
</feature>
<comment type="caution">
    <text evidence="10">The sequence shown here is derived from an EMBL/GenBank/DDBJ whole genome shotgun (WGS) entry which is preliminary data.</text>
</comment>
<reference evidence="10 11" key="1">
    <citation type="submission" date="2019-07" db="EMBL/GenBank/DDBJ databases">
        <title>New species of Amycolatopsis and Streptomyces.</title>
        <authorList>
            <person name="Duangmal K."/>
            <person name="Teo W.F.A."/>
            <person name="Lipun K."/>
        </authorList>
    </citation>
    <scope>NUCLEOTIDE SEQUENCE [LARGE SCALE GENOMIC DNA]</scope>
    <source>
        <strain evidence="10 11">TISTR 2346</strain>
    </source>
</reference>
<dbReference type="InterPro" id="IPR005158">
    <property type="entry name" value="BTAD"/>
</dbReference>
<dbReference type="SUPFAM" id="SSF48452">
    <property type="entry name" value="TPR-like"/>
    <property type="match status" value="2"/>
</dbReference>
<dbReference type="Pfam" id="PF03704">
    <property type="entry name" value="BTAD"/>
    <property type="match status" value="1"/>
</dbReference>
<dbReference type="PROSITE" id="PS50005">
    <property type="entry name" value="TPR"/>
    <property type="match status" value="1"/>
</dbReference>
<dbReference type="PANTHER" id="PTHR35807">
    <property type="entry name" value="TRANSCRIPTIONAL REGULATOR REDD-RELATED"/>
    <property type="match status" value="1"/>
</dbReference>
<evidence type="ECO:0000256" key="8">
    <source>
        <dbReference type="SAM" id="MobiDB-lite"/>
    </source>
</evidence>
<feature type="region of interest" description="Disordered" evidence="8">
    <location>
        <begin position="922"/>
        <end position="945"/>
    </location>
</feature>
<feature type="DNA-binding region" description="OmpR/PhoB-type" evidence="7">
    <location>
        <begin position="1"/>
        <end position="95"/>
    </location>
</feature>
<evidence type="ECO:0000313" key="11">
    <source>
        <dbReference type="Proteomes" id="UP000326979"/>
    </source>
</evidence>
<evidence type="ECO:0000256" key="7">
    <source>
        <dbReference type="PROSITE-ProRule" id="PRU01091"/>
    </source>
</evidence>
<dbReference type="OrthoDB" id="581105at2"/>
<proteinExistence type="inferred from homology"/>
<comment type="similarity">
    <text evidence="1">Belongs to the AfsR/DnrI/RedD regulatory family.</text>
</comment>
<dbReference type="CDD" id="cd15831">
    <property type="entry name" value="BTAD"/>
    <property type="match status" value="1"/>
</dbReference>
<dbReference type="InterPro" id="IPR019734">
    <property type="entry name" value="TPR_rpt"/>
</dbReference>
<evidence type="ECO:0000313" key="10">
    <source>
        <dbReference type="EMBL" id="MPY38996.1"/>
    </source>
</evidence>